<dbReference type="PROSITE" id="PS50009">
    <property type="entry name" value="RASGEF_CAT"/>
    <property type="match status" value="1"/>
</dbReference>
<dbReference type="Gene3D" id="1.10.840.10">
    <property type="entry name" value="Ras guanine-nucleotide exchange factors catalytic domain"/>
    <property type="match status" value="1"/>
</dbReference>
<dbReference type="EMBL" id="GIBP01001115">
    <property type="protein sequence ID" value="NDV30084.1"/>
    <property type="molecule type" value="Transcribed_RNA"/>
</dbReference>
<evidence type="ECO:0000256" key="3">
    <source>
        <dbReference type="SAM" id="MobiDB-lite"/>
    </source>
</evidence>
<feature type="compositionally biased region" description="Basic residues" evidence="3">
    <location>
        <begin position="455"/>
        <end position="465"/>
    </location>
</feature>
<feature type="domain" description="Ras-GEF" evidence="4">
    <location>
        <begin position="197"/>
        <end position="423"/>
    </location>
</feature>
<feature type="domain" description="N-terminal Ras-GEF" evidence="5">
    <location>
        <begin position="48"/>
        <end position="162"/>
    </location>
</feature>
<feature type="region of interest" description="Disordered" evidence="3">
    <location>
        <begin position="444"/>
        <end position="484"/>
    </location>
</feature>
<evidence type="ECO:0008006" key="7">
    <source>
        <dbReference type="Google" id="ProtNLM"/>
    </source>
</evidence>
<dbReference type="InterPro" id="IPR036964">
    <property type="entry name" value="RASGEF_cat_dom_sf"/>
</dbReference>
<dbReference type="InterPro" id="IPR019804">
    <property type="entry name" value="Ras_G-nucl-exch_fac_CS"/>
</dbReference>
<feature type="region of interest" description="Disordered" evidence="3">
    <location>
        <begin position="1"/>
        <end position="48"/>
    </location>
</feature>
<proteinExistence type="predicted"/>
<dbReference type="InterPro" id="IPR008937">
    <property type="entry name" value="Ras-like_GEF"/>
</dbReference>
<evidence type="ECO:0000259" key="4">
    <source>
        <dbReference type="PROSITE" id="PS50009"/>
    </source>
</evidence>
<dbReference type="CDD" id="cd06224">
    <property type="entry name" value="REM"/>
    <property type="match status" value="1"/>
</dbReference>
<reference evidence="6" key="1">
    <citation type="journal article" date="2020" name="J. Eukaryot. Microbiol.">
        <title>De novo Sequencing, Assembly and Annotation of the Transcriptome for the Free-Living Testate Amoeba Arcella intermedia.</title>
        <authorList>
            <person name="Ribeiro G.M."/>
            <person name="Porfirio-Sousa A.L."/>
            <person name="Maurer-Alcala X.X."/>
            <person name="Katz L.A."/>
            <person name="Lahr D.J.G."/>
        </authorList>
    </citation>
    <scope>NUCLEOTIDE SEQUENCE</scope>
</reference>
<dbReference type="SMART" id="SM00147">
    <property type="entry name" value="RasGEF"/>
    <property type="match status" value="1"/>
</dbReference>
<evidence type="ECO:0000256" key="1">
    <source>
        <dbReference type="ARBA" id="ARBA00022658"/>
    </source>
</evidence>
<sequence length="617" mass="71406">MNLRDFNLSGITKKKDRRTTSPKKEEEAGDGDNNEEENKEGNGQTTLDPATQKYFNFEEIVEYVTAANTNPRIIQDFLLTYRSFTTAEALLTAIIDRCNTSDEVISLRCFVLLRSWVDKFSFDFQKDHDNLVSLLTNWSEALKKSDNQKLLKMVDDLFVRINKPKKKNLLALNFFDNAPLPIIPAVKPEEYKLLDIDSVEIARQITLIEEALWRSIQPWECLGWNKPSKEQTAPNICKFISWFNDMNFWVQTEILTEIDNRTRVKVLQKFVDICDQLVSLNNFNGAFEIMSSLNSTAIFRLKKHLSGINSKKFEKLRHTLRSQDNFKNVRNTLHTLSPPCIPYLGMYLTDLTFIEEGNPDEVDGKINFHKRKMIATTISEIMFYQQPPYCLKASSEIQQYLTNTKKMTDESLLYKFSLFYEPRDSSSPNPPPAELVEIAQQKGQTLKAKTDAPKGKKTKLFKPKPHRDDTETEGSKYVESTETSSIFKGGDSVDSSFDYKVDEDNQKTTDESLNKIYENYYSTLDSLFQRMSKDIMDMRENTLSQFSEDFNKIKQQSENSTARQLQEKCSKQEKQIRSLKKENERLRNLLKENGVTTASSNNEQDQDQEDQGSQENQ</sequence>
<dbReference type="InterPro" id="IPR000651">
    <property type="entry name" value="Ras-like_Gua-exchang_fac_N"/>
</dbReference>
<dbReference type="GO" id="GO:0005085">
    <property type="term" value="F:guanyl-nucleotide exchange factor activity"/>
    <property type="evidence" value="ECO:0007669"/>
    <property type="project" value="UniProtKB-KW"/>
</dbReference>
<name>A0A6B2KZ98_9EUKA</name>
<keyword evidence="1 2" id="KW-0344">Guanine-nucleotide releasing factor</keyword>
<feature type="compositionally biased region" description="Acidic residues" evidence="3">
    <location>
        <begin position="604"/>
        <end position="617"/>
    </location>
</feature>
<dbReference type="Pfam" id="PF00617">
    <property type="entry name" value="RasGEF"/>
    <property type="match status" value="1"/>
</dbReference>
<evidence type="ECO:0000313" key="6">
    <source>
        <dbReference type="EMBL" id="NDV30084.1"/>
    </source>
</evidence>
<feature type="compositionally biased region" description="Acidic residues" evidence="3">
    <location>
        <begin position="27"/>
        <end position="38"/>
    </location>
</feature>
<feature type="region of interest" description="Disordered" evidence="3">
    <location>
        <begin position="559"/>
        <end position="617"/>
    </location>
</feature>
<dbReference type="CDD" id="cd00155">
    <property type="entry name" value="RasGEF"/>
    <property type="match status" value="1"/>
</dbReference>
<dbReference type="InterPro" id="IPR023578">
    <property type="entry name" value="Ras_GEF_dom_sf"/>
</dbReference>
<dbReference type="PANTHER" id="PTHR23113:SF368">
    <property type="entry name" value="CELL DIVISION CONTROL PROTEIN 25"/>
    <property type="match status" value="1"/>
</dbReference>
<protein>
    <recommendedName>
        <fullName evidence="7">Ras-GEF domain-containing protein</fullName>
    </recommendedName>
</protein>
<dbReference type="SUPFAM" id="SSF48366">
    <property type="entry name" value="Ras GEF"/>
    <property type="match status" value="1"/>
</dbReference>
<feature type="compositionally biased region" description="Basic and acidic residues" evidence="3">
    <location>
        <begin position="565"/>
        <end position="590"/>
    </location>
</feature>
<organism evidence="6">
    <name type="scientific">Arcella intermedia</name>
    <dbReference type="NCBI Taxonomy" id="1963864"/>
    <lineage>
        <taxon>Eukaryota</taxon>
        <taxon>Amoebozoa</taxon>
        <taxon>Tubulinea</taxon>
        <taxon>Elardia</taxon>
        <taxon>Arcellinida</taxon>
        <taxon>Sphaerothecina</taxon>
        <taxon>Arcellidae</taxon>
        <taxon>Arcella</taxon>
    </lineage>
</organism>
<dbReference type="GO" id="GO:0005886">
    <property type="term" value="C:plasma membrane"/>
    <property type="evidence" value="ECO:0007669"/>
    <property type="project" value="TreeGrafter"/>
</dbReference>
<evidence type="ECO:0000256" key="2">
    <source>
        <dbReference type="PROSITE-ProRule" id="PRU00168"/>
    </source>
</evidence>
<dbReference type="AlphaFoldDB" id="A0A6B2KZ98"/>
<evidence type="ECO:0000259" key="5">
    <source>
        <dbReference type="PROSITE" id="PS50212"/>
    </source>
</evidence>
<dbReference type="GO" id="GO:0007265">
    <property type="term" value="P:Ras protein signal transduction"/>
    <property type="evidence" value="ECO:0007669"/>
    <property type="project" value="TreeGrafter"/>
</dbReference>
<dbReference type="Pfam" id="PF00618">
    <property type="entry name" value="RasGEF_N"/>
    <property type="match status" value="1"/>
</dbReference>
<feature type="compositionally biased region" description="Basic and acidic residues" evidence="3">
    <location>
        <begin position="466"/>
        <end position="476"/>
    </location>
</feature>
<dbReference type="PROSITE" id="PS50212">
    <property type="entry name" value="RASGEF_NTER"/>
    <property type="match status" value="1"/>
</dbReference>
<dbReference type="PROSITE" id="PS00720">
    <property type="entry name" value="RASGEF"/>
    <property type="match status" value="1"/>
</dbReference>
<dbReference type="InterPro" id="IPR001895">
    <property type="entry name" value="RASGEF_cat_dom"/>
</dbReference>
<dbReference type="PANTHER" id="PTHR23113">
    <property type="entry name" value="GUANINE NUCLEOTIDE EXCHANGE FACTOR"/>
    <property type="match status" value="1"/>
</dbReference>
<accession>A0A6B2KZ98</accession>
<dbReference type="Gene3D" id="1.20.870.10">
    <property type="entry name" value="Son of sevenless (SoS) protein Chain: S domain 1"/>
    <property type="match status" value="1"/>
</dbReference>